<dbReference type="SUPFAM" id="SSF51556">
    <property type="entry name" value="Metallo-dependent hydrolases"/>
    <property type="match status" value="1"/>
</dbReference>
<dbReference type="InterPro" id="IPR006680">
    <property type="entry name" value="Amidohydro-rel"/>
</dbReference>
<proteinExistence type="predicted"/>
<dbReference type="AlphaFoldDB" id="A0A2W2C3F1"/>
<dbReference type="Gene3D" id="3.20.20.140">
    <property type="entry name" value="Metal-dependent hydrolases"/>
    <property type="match status" value="1"/>
</dbReference>
<dbReference type="GO" id="GO:0016831">
    <property type="term" value="F:carboxy-lyase activity"/>
    <property type="evidence" value="ECO:0007669"/>
    <property type="project" value="InterPro"/>
</dbReference>
<dbReference type="PANTHER" id="PTHR21240:SF28">
    <property type="entry name" value="ISO-OROTATE DECARBOXYLASE (EUROFUNG)"/>
    <property type="match status" value="1"/>
</dbReference>
<protein>
    <submittedName>
        <fullName evidence="3">Amidohydrolase</fullName>
    </submittedName>
</protein>
<evidence type="ECO:0000256" key="1">
    <source>
        <dbReference type="ARBA" id="ARBA00023239"/>
    </source>
</evidence>
<evidence type="ECO:0000313" key="3">
    <source>
        <dbReference type="EMBL" id="PZF82507.1"/>
    </source>
</evidence>
<dbReference type="PANTHER" id="PTHR21240">
    <property type="entry name" value="2-AMINO-3-CARBOXYLMUCONATE-6-SEMIALDEHYDE DECARBOXYLASE"/>
    <property type="match status" value="1"/>
</dbReference>
<dbReference type="EMBL" id="POTW01000037">
    <property type="protein sequence ID" value="PZF82507.1"/>
    <property type="molecule type" value="Genomic_DNA"/>
</dbReference>
<accession>A0A2W2C3F1</accession>
<dbReference type="InterPro" id="IPR032465">
    <property type="entry name" value="ACMSD"/>
</dbReference>
<evidence type="ECO:0000259" key="2">
    <source>
        <dbReference type="Pfam" id="PF04909"/>
    </source>
</evidence>
<keyword evidence="4" id="KW-1185">Reference proteome</keyword>
<organism evidence="3 4">
    <name type="scientific">Jiangella anatolica</name>
    <dbReference type="NCBI Taxonomy" id="2670374"/>
    <lineage>
        <taxon>Bacteria</taxon>
        <taxon>Bacillati</taxon>
        <taxon>Actinomycetota</taxon>
        <taxon>Actinomycetes</taxon>
        <taxon>Jiangellales</taxon>
        <taxon>Jiangellaceae</taxon>
        <taxon>Jiangella</taxon>
    </lineage>
</organism>
<feature type="domain" description="Amidohydrolase-related" evidence="2">
    <location>
        <begin position="22"/>
        <end position="379"/>
    </location>
</feature>
<dbReference type="InterPro" id="IPR032466">
    <property type="entry name" value="Metal_Hydrolase"/>
</dbReference>
<name>A0A2W2C3F1_9ACTN</name>
<gene>
    <name evidence="3" type="ORF">C1I92_16415</name>
</gene>
<evidence type="ECO:0000313" key="4">
    <source>
        <dbReference type="Proteomes" id="UP000248764"/>
    </source>
</evidence>
<reference evidence="3 4" key="1">
    <citation type="submission" date="2018-01" db="EMBL/GenBank/DDBJ databases">
        <title>Draft genome sequence of Jiangella sp. GTF31.</title>
        <authorList>
            <person name="Sahin N."/>
            <person name="Ay H."/>
            <person name="Saygin H."/>
        </authorList>
    </citation>
    <scope>NUCLEOTIDE SEQUENCE [LARGE SCALE GENOMIC DNA]</scope>
    <source>
        <strain evidence="3 4">GTF31</strain>
    </source>
</reference>
<dbReference type="Pfam" id="PF04909">
    <property type="entry name" value="Amidohydro_2"/>
    <property type="match status" value="1"/>
</dbReference>
<dbReference type="GO" id="GO:0005737">
    <property type="term" value="C:cytoplasm"/>
    <property type="evidence" value="ECO:0007669"/>
    <property type="project" value="TreeGrafter"/>
</dbReference>
<keyword evidence="3" id="KW-0378">Hydrolase</keyword>
<sequence length="382" mass="42475">MTELLDHPAAEDAEASRYRLVDCDVHPIMKGGMGDLRPYLSRAAQRRLGLDERRNLTTTGHREAVSIPRNLLYVNQAGVLRDDARAPDGSAPGADPEFSARQLLDTHGIDRAVLIGGEVLGLGALPDPDAAALIASAYNDWLAQTWLAADERYRGTLVVGAQDPALAAREIRRAGRDERFVAVLLPLTNILMGERHYYPIYEAAAELGLPVTVHPNSGEGIFRTSPPMAGGTPTYYVEWHTGLSQVFQANVISLVCHGVFERFPDLKVVVTEGGIGWIPDVIWRLDKNVKGLRDEVPWIKRLPSEYIADHVRFTTQPLPEPKRRSHLHALLEVARADRTLMFSSDYPHWDFDEPLHVLTALPPATRDRVKARNAIETYGDRL</sequence>
<comment type="caution">
    <text evidence="3">The sequence shown here is derived from an EMBL/GenBank/DDBJ whole genome shotgun (WGS) entry which is preliminary data.</text>
</comment>
<dbReference type="RefSeq" id="WP_111255727.1">
    <property type="nucleotide sequence ID" value="NZ_POTW01000037.1"/>
</dbReference>
<dbReference type="GO" id="GO:0016787">
    <property type="term" value="F:hydrolase activity"/>
    <property type="evidence" value="ECO:0007669"/>
    <property type="project" value="UniProtKB-KW"/>
</dbReference>
<dbReference type="GO" id="GO:0019748">
    <property type="term" value="P:secondary metabolic process"/>
    <property type="evidence" value="ECO:0007669"/>
    <property type="project" value="TreeGrafter"/>
</dbReference>
<keyword evidence="1" id="KW-0456">Lyase</keyword>
<dbReference type="Proteomes" id="UP000248764">
    <property type="component" value="Unassembled WGS sequence"/>
</dbReference>